<gene>
    <name evidence="2" type="ORF">ES754_06695</name>
</gene>
<dbReference type="EMBL" id="VORZ01000002">
    <property type="protein sequence ID" value="TXD96729.1"/>
    <property type="molecule type" value="Genomic_DNA"/>
</dbReference>
<dbReference type="OrthoDB" id="2970277at2"/>
<accession>A0A5C7A0P7</accession>
<name>A0A5C7A0P7_9GAMM</name>
<reference evidence="2 3" key="1">
    <citation type="submission" date="2019-08" db="EMBL/GenBank/DDBJ databases">
        <title>Genome sequence of Psychrobacter frigidicola ACAM304 (type strain).</title>
        <authorList>
            <person name="Bowman J.P."/>
        </authorList>
    </citation>
    <scope>NUCLEOTIDE SEQUENCE [LARGE SCALE GENOMIC DNA]</scope>
    <source>
        <strain evidence="2 3">ACAM 304</strain>
    </source>
</reference>
<dbReference type="Pfam" id="PF03819">
    <property type="entry name" value="MazG"/>
    <property type="match status" value="1"/>
</dbReference>
<evidence type="ECO:0000313" key="2">
    <source>
        <dbReference type="EMBL" id="TXD96729.1"/>
    </source>
</evidence>
<dbReference type="GO" id="GO:0016787">
    <property type="term" value="F:hydrolase activity"/>
    <property type="evidence" value="ECO:0007669"/>
    <property type="project" value="UniProtKB-KW"/>
</dbReference>
<protein>
    <submittedName>
        <fullName evidence="2">Nucleotide pyrophosphohydrolase</fullName>
    </submittedName>
</protein>
<sequence>MSLSLEKIKILQKGFDRNHSVGDKAFYVDINESNIHELEHLIVCLLGELGEFANILKKVTRGDFSLEDVKGDLDEELVDAFIYLIKISNQFNVDLEEGYLSKLEKNKQRFNGI</sequence>
<dbReference type="AlphaFoldDB" id="A0A5C7A0P7"/>
<comment type="caution">
    <text evidence="2">The sequence shown here is derived from an EMBL/GenBank/DDBJ whole genome shotgun (WGS) entry which is preliminary data.</text>
</comment>
<dbReference type="InterPro" id="IPR004518">
    <property type="entry name" value="MazG-like_dom"/>
</dbReference>
<keyword evidence="2" id="KW-0378">Hydrolase</keyword>
<dbReference type="Proteomes" id="UP000321903">
    <property type="component" value="Unassembled WGS sequence"/>
</dbReference>
<dbReference type="RefSeq" id="WP_147223403.1">
    <property type="nucleotide sequence ID" value="NZ_CAJGYY010000001.1"/>
</dbReference>
<dbReference type="SUPFAM" id="SSF101386">
    <property type="entry name" value="all-alpha NTP pyrophosphatases"/>
    <property type="match status" value="1"/>
</dbReference>
<keyword evidence="3" id="KW-1185">Reference proteome</keyword>
<evidence type="ECO:0000313" key="3">
    <source>
        <dbReference type="Proteomes" id="UP000321903"/>
    </source>
</evidence>
<dbReference type="Gene3D" id="1.10.287.1080">
    <property type="entry name" value="MazG-like"/>
    <property type="match status" value="1"/>
</dbReference>
<organism evidence="2 3">
    <name type="scientific">Psychrobacter frigidicola</name>
    <dbReference type="NCBI Taxonomy" id="45611"/>
    <lineage>
        <taxon>Bacteria</taxon>
        <taxon>Pseudomonadati</taxon>
        <taxon>Pseudomonadota</taxon>
        <taxon>Gammaproteobacteria</taxon>
        <taxon>Moraxellales</taxon>
        <taxon>Moraxellaceae</taxon>
        <taxon>Psychrobacter</taxon>
    </lineage>
</organism>
<feature type="domain" description="NTP pyrophosphohydrolase MazG-like" evidence="1">
    <location>
        <begin position="39"/>
        <end position="109"/>
    </location>
</feature>
<proteinExistence type="predicted"/>
<evidence type="ECO:0000259" key="1">
    <source>
        <dbReference type="Pfam" id="PF03819"/>
    </source>
</evidence>